<name>A0AAW0CUA8_9AGAR</name>
<dbReference type="GO" id="GO:1904462">
    <property type="term" value="P:ergosteryl 3-beta-D-glucoside catabolic process"/>
    <property type="evidence" value="ECO:0007669"/>
    <property type="project" value="TreeGrafter"/>
</dbReference>
<dbReference type="InterPro" id="IPR017853">
    <property type="entry name" value="GH"/>
</dbReference>
<keyword evidence="5" id="KW-0472">Membrane</keyword>
<dbReference type="InterPro" id="IPR001547">
    <property type="entry name" value="Glyco_hydro_5"/>
</dbReference>
<evidence type="ECO:0000259" key="7">
    <source>
        <dbReference type="Pfam" id="PF18564"/>
    </source>
</evidence>
<evidence type="ECO:0000259" key="6">
    <source>
        <dbReference type="Pfam" id="PF00150"/>
    </source>
</evidence>
<accession>A0AAW0CUA8</accession>
<evidence type="ECO:0000256" key="5">
    <source>
        <dbReference type="SAM" id="Phobius"/>
    </source>
</evidence>
<evidence type="ECO:0000313" key="8">
    <source>
        <dbReference type="EMBL" id="KAK7042576.1"/>
    </source>
</evidence>
<dbReference type="PANTHER" id="PTHR31308">
    <property type="match status" value="1"/>
</dbReference>
<evidence type="ECO:0000256" key="3">
    <source>
        <dbReference type="ARBA" id="ARBA00023295"/>
    </source>
</evidence>
<dbReference type="Pfam" id="PF18564">
    <property type="entry name" value="Glyco_hydro_5_C"/>
    <property type="match status" value="1"/>
</dbReference>
<dbReference type="GO" id="GO:0000272">
    <property type="term" value="P:polysaccharide catabolic process"/>
    <property type="evidence" value="ECO:0007669"/>
    <property type="project" value="InterPro"/>
</dbReference>
<evidence type="ECO:0000256" key="4">
    <source>
        <dbReference type="SAM" id="MobiDB-lite"/>
    </source>
</evidence>
<feature type="transmembrane region" description="Helical" evidence="5">
    <location>
        <begin position="763"/>
        <end position="782"/>
    </location>
</feature>
<keyword evidence="3" id="KW-0326">Glycosidase</keyword>
<keyword evidence="5" id="KW-1133">Transmembrane helix</keyword>
<dbReference type="Gene3D" id="3.20.20.80">
    <property type="entry name" value="Glycosidases"/>
    <property type="match status" value="2"/>
</dbReference>
<feature type="compositionally biased region" description="Polar residues" evidence="4">
    <location>
        <begin position="27"/>
        <end position="41"/>
    </location>
</feature>
<reference evidence="8 9" key="1">
    <citation type="journal article" date="2024" name="J Genomics">
        <title>Draft genome sequencing and assembly of Favolaschia claudopus CIRM-BRFM 2984 isolated from oak limbs.</title>
        <authorList>
            <person name="Navarro D."/>
            <person name="Drula E."/>
            <person name="Chaduli D."/>
            <person name="Cazenave R."/>
            <person name="Ahrendt S."/>
            <person name="Wang J."/>
            <person name="Lipzen A."/>
            <person name="Daum C."/>
            <person name="Barry K."/>
            <person name="Grigoriev I.V."/>
            <person name="Favel A."/>
            <person name="Rosso M.N."/>
            <person name="Martin F."/>
        </authorList>
    </citation>
    <scope>NUCLEOTIDE SEQUENCE [LARGE SCALE GENOMIC DNA]</scope>
    <source>
        <strain evidence="8 9">CIRM-BRFM 2984</strain>
    </source>
</reference>
<dbReference type="SUPFAM" id="SSF51445">
    <property type="entry name" value="(Trans)glycosidases"/>
    <property type="match status" value="1"/>
</dbReference>
<dbReference type="EMBL" id="JAWWNJ010000013">
    <property type="protein sequence ID" value="KAK7042576.1"/>
    <property type="molecule type" value="Genomic_DNA"/>
</dbReference>
<comment type="caution">
    <text evidence="8">The sequence shown here is derived from an EMBL/GenBank/DDBJ whole genome shotgun (WGS) entry which is preliminary data.</text>
</comment>
<feature type="region of interest" description="Disordered" evidence="4">
    <location>
        <begin position="1"/>
        <end position="45"/>
    </location>
</feature>
<feature type="domain" description="Glycoside hydrolase family 5 C-terminal" evidence="7">
    <location>
        <begin position="630"/>
        <end position="740"/>
    </location>
</feature>
<feature type="domain" description="Glycoside hydrolase family 5" evidence="6">
    <location>
        <begin position="113"/>
        <end position="300"/>
    </location>
</feature>
<dbReference type="PANTHER" id="PTHR31308:SF5">
    <property type="entry name" value="ERGOSTERYL-BETA-GLUCOSIDASE"/>
    <property type="match status" value="1"/>
</dbReference>
<dbReference type="InterPro" id="IPR013780">
    <property type="entry name" value="Glyco_hydro_b"/>
</dbReference>
<dbReference type="Proteomes" id="UP001362999">
    <property type="component" value="Unassembled WGS sequence"/>
</dbReference>
<dbReference type="InterPro" id="IPR018087">
    <property type="entry name" value="Glyco_hydro_5_CS"/>
</dbReference>
<evidence type="ECO:0000256" key="2">
    <source>
        <dbReference type="ARBA" id="ARBA00022801"/>
    </source>
</evidence>
<dbReference type="InterPro" id="IPR052066">
    <property type="entry name" value="Glycosphingolipid_Hydrolases"/>
</dbReference>
<dbReference type="GO" id="GO:0050295">
    <property type="term" value="F:steryl-beta-glucosidase activity"/>
    <property type="evidence" value="ECO:0007669"/>
    <property type="project" value="TreeGrafter"/>
</dbReference>
<protein>
    <submittedName>
        <fullName evidence="8">Glycoside hydrolase</fullName>
    </submittedName>
</protein>
<dbReference type="AlphaFoldDB" id="A0AAW0CUA8"/>
<organism evidence="8 9">
    <name type="scientific">Favolaschia claudopus</name>
    <dbReference type="NCBI Taxonomy" id="2862362"/>
    <lineage>
        <taxon>Eukaryota</taxon>
        <taxon>Fungi</taxon>
        <taxon>Dikarya</taxon>
        <taxon>Basidiomycota</taxon>
        <taxon>Agaricomycotina</taxon>
        <taxon>Agaricomycetes</taxon>
        <taxon>Agaricomycetidae</taxon>
        <taxon>Agaricales</taxon>
        <taxon>Marasmiineae</taxon>
        <taxon>Mycenaceae</taxon>
        <taxon>Favolaschia</taxon>
    </lineage>
</organism>
<dbReference type="InterPro" id="IPR041036">
    <property type="entry name" value="GH5_C"/>
</dbReference>
<comment type="similarity">
    <text evidence="1">Belongs to the glycosyl hydrolase 5 (cellulase A) family.</text>
</comment>
<proteinExistence type="inferred from homology"/>
<keyword evidence="2 8" id="KW-0378">Hydrolase</keyword>
<dbReference type="PROSITE" id="PS00659">
    <property type="entry name" value="GLYCOSYL_HYDROL_F5"/>
    <property type="match status" value="1"/>
</dbReference>
<sequence length="784" mass="88228">MSSSSSDSSFILVGDSKDRETTPTPPQAQKSSTANHPSTNLDYKPGTSPTYAHDWSFQGTGGPLRTHGRHFVDAYGRVCNLRGVNLGGACKTPANDDNDAFPNAYQAVTFVGRPFPLEEAPEHLARLRRWGLTFVRFLVTWEAIEHEGPGIYDTEYLKYIRDLLSLFPQYGMSAFVSMHQDVWSRYSGGSGAPAWTLEAAGFDLHGLVESGAAWLAGVKGGGHVEEERGLWPCGYQKLAAATMATCFWAGDTFTPKLLVDNLPIQQFLQNTFLNAWEVLVKAVGDLDAVLGFEMMNEPHRGYIDLKSLHEFDYNTDLHLSYVPSPFQSFQLGAGHPTSVAFWSRSFPMPTKKTSEAVLNTEGRKAWRADGPTMGECVWAMHGVWGWDRNKDVAVALRENYFVKHPLTGKKIDWYTDFYFPFLQKWVGRVRSVSPPEKITFVEAIPNEFCPTAWTPEHHVPNMVYAPHWYDLNALFQKAFGDFSVNVQGLSRGMFPLKAFYWGQKGARENFSLQIRNIVEHGYQALGEKPVLIGECGVPMDMNKGEAFQTDDFTWQSRMMDAMITGLERSLIGFTLWNYNSYNDDEKGDSWNGENFSWFSRRRALPPSLLYYEQNAVSLDQGARILPAVVRPYPAKTAGIPLRFEYEMNSGSFEFEWAMPKDSDKASASASPTTSSPPLAGHPALTSYETEIYVPCMLTKGRKLLVHGLGPDDRCQYDENRQTLFIVPHNTNPGTKYRIQVSLNPPLKPAFELNDFWSDFGSQIMSLLVVVFGIVLYFLLPYFQD</sequence>
<evidence type="ECO:0000313" key="9">
    <source>
        <dbReference type="Proteomes" id="UP001362999"/>
    </source>
</evidence>
<keyword evidence="9" id="KW-1185">Reference proteome</keyword>
<dbReference type="Pfam" id="PF00150">
    <property type="entry name" value="Cellulase"/>
    <property type="match status" value="1"/>
</dbReference>
<evidence type="ECO:0000256" key="1">
    <source>
        <dbReference type="ARBA" id="ARBA00005641"/>
    </source>
</evidence>
<keyword evidence="5" id="KW-0812">Transmembrane</keyword>
<gene>
    <name evidence="8" type="ORF">R3P38DRAFT_2891292</name>
</gene>
<dbReference type="Gene3D" id="2.60.40.1180">
    <property type="entry name" value="Golgi alpha-mannosidase II"/>
    <property type="match status" value="1"/>
</dbReference>